<name>A0ABT1JQ27_ACTCY</name>
<dbReference type="InterPro" id="IPR001387">
    <property type="entry name" value="Cro/C1-type_HTH"/>
</dbReference>
<keyword evidence="3" id="KW-1185">Reference proteome</keyword>
<comment type="caution">
    <text evidence="2">The sequence shown here is derived from an EMBL/GenBank/DDBJ whole genome shotgun (WGS) entry which is preliminary data.</text>
</comment>
<proteinExistence type="predicted"/>
<evidence type="ECO:0000313" key="3">
    <source>
        <dbReference type="Proteomes" id="UP000791080"/>
    </source>
</evidence>
<dbReference type="RefSeq" id="WP_026420135.1">
    <property type="nucleotide sequence ID" value="NZ_AUBJ02000001.1"/>
</dbReference>
<sequence length="117" mass="12879">MTVGDSGSWSIAEALNRLIDDYKERTGQPKLSIRALTRQMRSDGVTISHGTLQNLVNGTHGNPGRELQNSLARFFGVSPVYFDAPPTSLEVEVMGRFADLSPERQEAVLQLINDLHA</sequence>
<evidence type="ECO:0000313" key="2">
    <source>
        <dbReference type="EMBL" id="MCP2334640.1"/>
    </source>
</evidence>
<dbReference type="PROSITE" id="PS50943">
    <property type="entry name" value="HTH_CROC1"/>
    <property type="match status" value="1"/>
</dbReference>
<gene>
    <name evidence="2" type="ORF">G443_004910</name>
</gene>
<reference evidence="2 3" key="1">
    <citation type="submission" date="2013-07" db="EMBL/GenBank/DDBJ databases">
        <authorList>
            <consortium name="DOE Joint Genome Institute"/>
            <person name="Reeve W."/>
            <person name="Huntemann M."/>
            <person name="Han J."/>
            <person name="Chen A."/>
            <person name="Kyrpides N."/>
            <person name="Mavromatis K."/>
            <person name="Markowitz V."/>
            <person name="Palaniappan K."/>
            <person name="Ivanova N."/>
            <person name="Schaumberg A."/>
            <person name="Pati A."/>
            <person name="Liolios K."/>
            <person name="Nordberg H.P."/>
            <person name="Cantor M.N."/>
            <person name="Hua S.X."/>
            <person name="Woyke T."/>
        </authorList>
    </citation>
    <scope>NUCLEOTIDE SEQUENCE [LARGE SCALE GENOMIC DNA]</scope>
    <source>
        <strain evidence="2 3">DSM 43889</strain>
    </source>
</reference>
<dbReference type="Proteomes" id="UP000791080">
    <property type="component" value="Unassembled WGS sequence"/>
</dbReference>
<evidence type="ECO:0000259" key="1">
    <source>
        <dbReference type="PROSITE" id="PS50943"/>
    </source>
</evidence>
<feature type="domain" description="HTH cro/C1-type" evidence="1">
    <location>
        <begin position="47"/>
        <end position="82"/>
    </location>
</feature>
<protein>
    <recommendedName>
        <fullName evidence="1">HTH cro/C1-type domain-containing protein</fullName>
    </recommendedName>
</protein>
<accession>A0ABT1JQ27</accession>
<dbReference type="InterPro" id="IPR010982">
    <property type="entry name" value="Lambda_DNA-bd_dom_sf"/>
</dbReference>
<dbReference type="EMBL" id="AUBJ02000001">
    <property type="protein sequence ID" value="MCP2334640.1"/>
    <property type="molecule type" value="Genomic_DNA"/>
</dbReference>
<organism evidence="2 3">
    <name type="scientific">Actinoalloteichus caeruleus DSM 43889</name>
    <dbReference type="NCBI Taxonomy" id="1120930"/>
    <lineage>
        <taxon>Bacteria</taxon>
        <taxon>Bacillati</taxon>
        <taxon>Actinomycetota</taxon>
        <taxon>Actinomycetes</taxon>
        <taxon>Pseudonocardiales</taxon>
        <taxon>Pseudonocardiaceae</taxon>
        <taxon>Actinoalloteichus</taxon>
        <taxon>Actinoalloteichus cyanogriseus</taxon>
    </lineage>
</organism>
<reference evidence="2 3" key="2">
    <citation type="submission" date="2022-06" db="EMBL/GenBank/DDBJ databases">
        <title>Genomic Encyclopedia of Type Strains, Phase I: the one thousand microbial genomes (KMG-I) project.</title>
        <authorList>
            <person name="Kyrpides N."/>
        </authorList>
    </citation>
    <scope>NUCLEOTIDE SEQUENCE [LARGE SCALE GENOMIC DNA]</scope>
    <source>
        <strain evidence="2 3">DSM 43889</strain>
    </source>
</reference>
<dbReference type="Gene3D" id="1.10.260.40">
    <property type="entry name" value="lambda repressor-like DNA-binding domains"/>
    <property type="match status" value="1"/>
</dbReference>